<dbReference type="RefSeq" id="WP_046503948.1">
    <property type="nucleotide sequence ID" value="NZ_LANI01000003.1"/>
</dbReference>
<dbReference type="InterPro" id="IPR004513">
    <property type="entry name" value="FtsX"/>
</dbReference>
<dbReference type="AlphaFoldDB" id="A0A0M2R7G8"/>
<protein>
    <recommendedName>
        <fullName evidence="4">Cell division protein</fullName>
    </recommendedName>
</protein>
<evidence type="ECO:0000256" key="1">
    <source>
        <dbReference type="SAM" id="Phobius"/>
    </source>
</evidence>
<dbReference type="GO" id="GO:0051301">
    <property type="term" value="P:cell division"/>
    <property type="evidence" value="ECO:0007669"/>
    <property type="project" value="InterPro"/>
</dbReference>
<keyword evidence="1" id="KW-0472">Membrane</keyword>
<feature type="transmembrane region" description="Helical" evidence="1">
    <location>
        <begin position="20"/>
        <end position="41"/>
    </location>
</feature>
<evidence type="ECO:0000313" key="3">
    <source>
        <dbReference type="Proteomes" id="UP000034491"/>
    </source>
</evidence>
<dbReference type="GO" id="GO:0016020">
    <property type="term" value="C:membrane"/>
    <property type="evidence" value="ECO:0007669"/>
    <property type="project" value="InterPro"/>
</dbReference>
<accession>A0A0M2R7G8</accession>
<name>A0A0M2R7G8_9PROT</name>
<dbReference type="OrthoDB" id="9814843at2"/>
<dbReference type="PANTHER" id="PTHR47755">
    <property type="entry name" value="CELL DIVISION PROTEIN FTSX"/>
    <property type="match status" value="1"/>
</dbReference>
<proteinExistence type="predicted"/>
<dbReference type="Proteomes" id="UP000034491">
    <property type="component" value="Unassembled WGS sequence"/>
</dbReference>
<comment type="caution">
    <text evidence="2">The sequence shown here is derived from an EMBL/GenBank/DDBJ whole genome shotgun (WGS) entry which is preliminary data.</text>
</comment>
<gene>
    <name evidence="2" type="ORF">WH95_05265</name>
</gene>
<keyword evidence="1" id="KW-0812">Transmembrane</keyword>
<dbReference type="GO" id="GO:0032153">
    <property type="term" value="C:cell division site"/>
    <property type="evidence" value="ECO:0007669"/>
    <property type="project" value="TreeGrafter"/>
</dbReference>
<feature type="transmembrane region" description="Helical" evidence="1">
    <location>
        <begin position="167"/>
        <end position="190"/>
    </location>
</feature>
<evidence type="ECO:0000313" key="2">
    <source>
        <dbReference type="EMBL" id="KKJ77837.1"/>
    </source>
</evidence>
<organism evidence="2 3">
    <name type="scientific">Kiloniella litopenaei</name>
    <dbReference type="NCBI Taxonomy" id="1549748"/>
    <lineage>
        <taxon>Bacteria</taxon>
        <taxon>Pseudomonadati</taxon>
        <taxon>Pseudomonadota</taxon>
        <taxon>Alphaproteobacteria</taxon>
        <taxon>Rhodospirillales</taxon>
        <taxon>Kiloniellaceae</taxon>
        <taxon>Kiloniella</taxon>
    </lineage>
</organism>
<evidence type="ECO:0008006" key="4">
    <source>
        <dbReference type="Google" id="ProtNLM"/>
    </source>
</evidence>
<dbReference type="EMBL" id="LANI01000003">
    <property type="protein sequence ID" value="KKJ77837.1"/>
    <property type="molecule type" value="Genomic_DNA"/>
</dbReference>
<dbReference type="PANTHER" id="PTHR47755:SF1">
    <property type="entry name" value="CELL DIVISION PROTEIN FTSX"/>
    <property type="match status" value="1"/>
</dbReference>
<feature type="transmembrane region" description="Helical" evidence="1">
    <location>
        <begin position="269"/>
        <end position="289"/>
    </location>
</feature>
<feature type="transmembrane region" description="Helical" evidence="1">
    <location>
        <begin position="226"/>
        <end position="249"/>
    </location>
</feature>
<reference evidence="2 3" key="1">
    <citation type="submission" date="2015-03" db="EMBL/GenBank/DDBJ databases">
        <title>Genome sequence of Kiloniella sp. P1-1, isolated from the gut microflora of Pacific white shrimp, Penaeus vannamei.</title>
        <authorList>
            <person name="Shao Z."/>
            <person name="Wang L."/>
            <person name="Li X."/>
        </authorList>
    </citation>
    <scope>NUCLEOTIDE SEQUENCE [LARGE SCALE GENOMIC DNA]</scope>
    <source>
        <strain evidence="2 3">P1-1</strain>
    </source>
</reference>
<keyword evidence="1" id="KW-1133">Transmembrane helix</keyword>
<dbReference type="STRING" id="1549748.WH95_05265"/>
<sequence>MMFGNKNDVPLDRDASSKFLPWLIAMMVYLATMSLVIALTMNKLANRWDQGLSSSLTIQVPSESSDSKQAAIEKQLKIFISKIEKLDNISKIERLNDAELNKLMEPWLGKDILLHDLPIPYLISIELDSSSAKTIDEIKTILAKDIPHASVDDHQRWLGNLLGLTKIIQIIALLVVILVGGAAALMVTLVTRMGLAIHRQVVELFHHMGAHDSYIASRFQFHALRLSIVGGLSGLLLAGITVASFSSLLGQANSAILPTLTFSSGEWGLLLLMPLSASLIAMMTARLTVLKSLALMP</sequence>
<keyword evidence="3" id="KW-1185">Reference proteome</keyword>